<dbReference type="InterPro" id="IPR033897">
    <property type="entry name" value="SRF-like_MADS-box"/>
</dbReference>
<evidence type="ECO:0000256" key="4">
    <source>
        <dbReference type="ARBA" id="ARBA00023163"/>
    </source>
</evidence>
<keyword evidence="3" id="KW-0238">DNA-binding</keyword>
<evidence type="ECO:0000256" key="6">
    <source>
        <dbReference type="SAM" id="Coils"/>
    </source>
</evidence>
<accession>A0A803KNW1</accession>
<keyword evidence="2" id="KW-0805">Transcription regulation</keyword>
<dbReference type="AlphaFoldDB" id="A0A803KNW1"/>
<dbReference type="EnsemblPlants" id="AUR62000717-RA">
    <property type="protein sequence ID" value="AUR62000717-RA:cds"/>
    <property type="gene ID" value="AUR62000717"/>
</dbReference>
<dbReference type="InterPro" id="IPR002100">
    <property type="entry name" value="TF_MADSbox"/>
</dbReference>
<dbReference type="SUPFAM" id="SSF55455">
    <property type="entry name" value="SRF-like"/>
    <property type="match status" value="2"/>
</dbReference>
<keyword evidence="4" id="KW-0804">Transcription</keyword>
<dbReference type="InterPro" id="IPR036879">
    <property type="entry name" value="TF_MADSbox_sf"/>
</dbReference>
<evidence type="ECO:0000313" key="9">
    <source>
        <dbReference type="Proteomes" id="UP000596660"/>
    </source>
</evidence>
<proteinExistence type="predicted"/>
<dbReference type="GO" id="GO:0000981">
    <property type="term" value="F:DNA-binding transcription factor activity, RNA polymerase II-specific"/>
    <property type="evidence" value="ECO:0007669"/>
    <property type="project" value="InterPro"/>
</dbReference>
<keyword evidence="9" id="KW-1185">Reference proteome</keyword>
<dbReference type="GO" id="GO:0046983">
    <property type="term" value="F:protein dimerization activity"/>
    <property type="evidence" value="ECO:0007669"/>
    <property type="project" value="InterPro"/>
</dbReference>
<name>A0A803KNW1_CHEQI</name>
<feature type="domain" description="MADS-box" evidence="7">
    <location>
        <begin position="68"/>
        <end position="116"/>
    </location>
</feature>
<keyword evidence="6" id="KW-0175">Coiled coil</keyword>
<feature type="domain" description="MADS-box" evidence="7">
    <location>
        <begin position="1"/>
        <end position="49"/>
    </location>
</feature>
<dbReference type="PRINTS" id="PR00404">
    <property type="entry name" value="MADSDOMAIN"/>
</dbReference>
<keyword evidence="5" id="KW-0539">Nucleus</keyword>
<evidence type="ECO:0000256" key="1">
    <source>
        <dbReference type="ARBA" id="ARBA00004123"/>
    </source>
</evidence>
<dbReference type="PANTHER" id="PTHR11945">
    <property type="entry name" value="MADS BOX PROTEIN"/>
    <property type="match status" value="1"/>
</dbReference>
<dbReference type="FunFam" id="3.40.1810.10:FF:000018">
    <property type="entry name" value="agamous-like MADS-box protein AGL80"/>
    <property type="match status" value="1"/>
</dbReference>
<dbReference type="Proteomes" id="UP000596660">
    <property type="component" value="Unplaced"/>
</dbReference>
<comment type="subcellular location">
    <subcellularLocation>
        <location evidence="1">Nucleus</location>
    </subcellularLocation>
</comment>
<dbReference type="CDD" id="cd00266">
    <property type="entry name" value="MADS_SRF_like"/>
    <property type="match status" value="1"/>
</dbReference>
<dbReference type="Pfam" id="PF00319">
    <property type="entry name" value="SRF-TF"/>
    <property type="match status" value="2"/>
</dbReference>
<evidence type="ECO:0000313" key="8">
    <source>
        <dbReference type="EnsemblPlants" id="AUR62000717-RA:cds"/>
    </source>
</evidence>
<dbReference type="GO" id="GO:0005634">
    <property type="term" value="C:nucleus"/>
    <property type="evidence" value="ECO:0007669"/>
    <property type="project" value="UniProtKB-SubCell"/>
</dbReference>
<dbReference type="PANTHER" id="PTHR11945:SF505">
    <property type="entry name" value="MADS-BOX DOMAIN-CONTAINING PROTEIN"/>
    <property type="match status" value="1"/>
</dbReference>
<dbReference type="Gene3D" id="3.40.1810.10">
    <property type="entry name" value="Transcription factor, MADS-box"/>
    <property type="match status" value="2"/>
</dbReference>
<reference evidence="8" key="1">
    <citation type="journal article" date="2017" name="Nature">
        <title>The genome of Chenopodium quinoa.</title>
        <authorList>
            <person name="Jarvis D.E."/>
            <person name="Ho Y.S."/>
            <person name="Lightfoot D.J."/>
            <person name="Schmoeckel S.M."/>
            <person name="Li B."/>
            <person name="Borm T.J.A."/>
            <person name="Ohyanagi H."/>
            <person name="Mineta K."/>
            <person name="Michell C.T."/>
            <person name="Saber N."/>
            <person name="Kharbatia N.M."/>
            <person name="Rupper R.R."/>
            <person name="Sharp A.R."/>
            <person name="Dally N."/>
            <person name="Boughton B.A."/>
            <person name="Woo Y.H."/>
            <person name="Gao G."/>
            <person name="Schijlen E.G.W.M."/>
            <person name="Guo X."/>
            <person name="Momin A.A."/>
            <person name="Negrao S."/>
            <person name="Al-Babili S."/>
            <person name="Gehring C."/>
            <person name="Roessner U."/>
            <person name="Jung C."/>
            <person name="Murphy K."/>
            <person name="Arold S.T."/>
            <person name="Gojobori T."/>
            <person name="van der Linden C.G."/>
            <person name="van Loo E.N."/>
            <person name="Jellen E.N."/>
            <person name="Maughan P.J."/>
            <person name="Tester M."/>
        </authorList>
    </citation>
    <scope>NUCLEOTIDE SEQUENCE [LARGE SCALE GENOMIC DNA]</scope>
    <source>
        <strain evidence="8">cv. PI 614886</strain>
    </source>
</reference>
<dbReference type="Gramene" id="AUR62000717-RA">
    <property type="protein sequence ID" value="AUR62000717-RA:cds"/>
    <property type="gene ID" value="AUR62000717"/>
</dbReference>
<evidence type="ECO:0000256" key="5">
    <source>
        <dbReference type="ARBA" id="ARBA00023242"/>
    </source>
</evidence>
<dbReference type="GO" id="GO:0000978">
    <property type="term" value="F:RNA polymerase II cis-regulatory region sequence-specific DNA binding"/>
    <property type="evidence" value="ECO:0007669"/>
    <property type="project" value="TreeGrafter"/>
</dbReference>
<protein>
    <recommendedName>
        <fullName evidence="7">MADS-box domain-containing protein</fullName>
    </recommendedName>
</protein>
<dbReference type="GO" id="GO:0045944">
    <property type="term" value="P:positive regulation of transcription by RNA polymerase II"/>
    <property type="evidence" value="ECO:0007669"/>
    <property type="project" value="InterPro"/>
</dbReference>
<evidence type="ECO:0000256" key="2">
    <source>
        <dbReference type="ARBA" id="ARBA00023015"/>
    </source>
</evidence>
<reference evidence="8" key="2">
    <citation type="submission" date="2021-03" db="UniProtKB">
        <authorList>
            <consortium name="EnsemblPlants"/>
        </authorList>
    </citation>
    <scope>IDENTIFICATION</scope>
</reference>
<organism evidence="8 9">
    <name type="scientific">Chenopodium quinoa</name>
    <name type="common">Quinoa</name>
    <dbReference type="NCBI Taxonomy" id="63459"/>
    <lineage>
        <taxon>Eukaryota</taxon>
        <taxon>Viridiplantae</taxon>
        <taxon>Streptophyta</taxon>
        <taxon>Embryophyta</taxon>
        <taxon>Tracheophyta</taxon>
        <taxon>Spermatophyta</taxon>
        <taxon>Magnoliopsida</taxon>
        <taxon>eudicotyledons</taxon>
        <taxon>Gunneridae</taxon>
        <taxon>Pentapetalae</taxon>
        <taxon>Caryophyllales</taxon>
        <taxon>Chenopodiaceae</taxon>
        <taxon>Chenopodioideae</taxon>
        <taxon>Atripliceae</taxon>
        <taxon>Chenopodium</taxon>
    </lineage>
</organism>
<evidence type="ECO:0000256" key="3">
    <source>
        <dbReference type="ARBA" id="ARBA00023125"/>
    </source>
</evidence>
<feature type="coiled-coil region" evidence="6">
    <location>
        <begin position="154"/>
        <end position="181"/>
    </location>
</feature>
<evidence type="ECO:0000259" key="7">
    <source>
        <dbReference type="PROSITE" id="PS50066"/>
    </source>
</evidence>
<dbReference type="SMART" id="SM00432">
    <property type="entry name" value="MADS"/>
    <property type="match status" value="2"/>
</dbReference>
<dbReference type="OMA" id="VNEMDQI"/>
<sequence length="230" mass="26300">MARKKLKLEYITNDSARKATFKKRKKGLLKKLSELTTLCAVEGCLLIHSPYAARTEAWPSRSEARRVLERNKVKLEFITNDSARKATFNKRKKGLFKKVSELTTLCGVDACAIIYSPYAPSAEVWPSQAGAHSVLKRFKNLSQDDQGKKMLDQEKYLKQRIAKAEQLLEKLKKNNREKEINNIMYECLNGTRNLEGLNLEDTMDLCMLARKTSKEINERIVSLEKNAGDN</sequence>
<dbReference type="PROSITE" id="PS50066">
    <property type="entry name" value="MADS_BOX_2"/>
    <property type="match status" value="2"/>
</dbReference>